<dbReference type="PROSITE" id="PS50010">
    <property type="entry name" value="DH_2"/>
    <property type="match status" value="1"/>
</dbReference>
<feature type="compositionally biased region" description="Polar residues" evidence="2">
    <location>
        <begin position="1"/>
        <end position="11"/>
    </location>
</feature>
<feature type="compositionally biased region" description="Basic and acidic residues" evidence="2">
    <location>
        <begin position="261"/>
        <end position="271"/>
    </location>
</feature>
<dbReference type="SMART" id="SM00325">
    <property type="entry name" value="RhoGEF"/>
    <property type="match status" value="1"/>
</dbReference>
<dbReference type="PROSITE" id="PS51021">
    <property type="entry name" value="BAR"/>
    <property type="match status" value="1"/>
</dbReference>
<dbReference type="AlphaFoldDB" id="A0A6A7C9A8"/>
<feature type="compositionally biased region" description="Pro residues" evidence="2">
    <location>
        <begin position="384"/>
        <end position="395"/>
    </location>
</feature>
<organism evidence="5 6">
    <name type="scientific">Piedraia hortae CBS 480.64</name>
    <dbReference type="NCBI Taxonomy" id="1314780"/>
    <lineage>
        <taxon>Eukaryota</taxon>
        <taxon>Fungi</taxon>
        <taxon>Dikarya</taxon>
        <taxon>Ascomycota</taxon>
        <taxon>Pezizomycotina</taxon>
        <taxon>Dothideomycetes</taxon>
        <taxon>Dothideomycetidae</taxon>
        <taxon>Capnodiales</taxon>
        <taxon>Piedraiaceae</taxon>
        <taxon>Piedraia</taxon>
    </lineage>
</organism>
<feature type="compositionally biased region" description="Polar residues" evidence="2">
    <location>
        <begin position="292"/>
        <end position="338"/>
    </location>
</feature>
<feature type="compositionally biased region" description="Polar residues" evidence="2">
    <location>
        <begin position="20"/>
        <end position="57"/>
    </location>
</feature>
<feature type="compositionally biased region" description="Polar residues" evidence="2">
    <location>
        <begin position="156"/>
        <end position="165"/>
    </location>
</feature>
<accession>A0A6A7C9A8</accession>
<evidence type="ECO:0000256" key="1">
    <source>
        <dbReference type="ARBA" id="ARBA00022658"/>
    </source>
</evidence>
<feature type="region of interest" description="Disordered" evidence="2">
    <location>
        <begin position="604"/>
        <end position="675"/>
    </location>
</feature>
<dbReference type="Gene3D" id="1.20.900.10">
    <property type="entry name" value="Dbl homology (DH) domain"/>
    <property type="match status" value="1"/>
</dbReference>
<evidence type="ECO:0008006" key="7">
    <source>
        <dbReference type="Google" id="ProtNLM"/>
    </source>
</evidence>
<name>A0A6A7C9A8_9PEZI</name>
<feature type="region of interest" description="Disordered" evidence="2">
    <location>
        <begin position="1"/>
        <end position="414"/>
    </location>
</feature>
<dbReference type="PANTHER" id="PTHR22834">
    <property type="entry name" value="NUCLEAR FUSION PROTEIN FUS2"/>
    <property type="match status" value="1"/>
</dbReference>
<feature type="compositionally biased region" description="Basic and acidic residues" evidence="2">
    <location>
        <begin position="117"/>
        <end position="127"/>
    </location>
</feature>
<dbReference type="EMBL" id="MU005960">
    <property type="protein sequence ID" value="KAF2863575.1"/>
    <property type="molecule type" value="Genomic_DNA"/>
</dbReference>
<evidence type="ECO:0000313" key="6">
    <source>
        <dbReference type="Proteomes" id="UP000799421"/>
    </source>
</evidence>
<dbReference type="GO" id="GO:0031991">
    <property type="term" value="P:regulation of actomyosin contractile ring contraction"/>
    <property type="evidence" value="ECO:0007669"/>
    <property type="project" value="TreeGrafter"/>
</dbReference>
<dbReference type="Pfam" id="PF00621">
    <property type="entry name" value="RhoGEF"/>
    <property type="match status" value="1"/>
</dbReference>
<gene>
    <name evidence="5" type="ORF">K470DRAFT_254872</name>
</gene>
<evidence type="ECO:0000259" key="4">
    <source>
        <dbReference type="PROSITE" id="PS51021"/>
    </source>
</evidence>
<feature type="compositionally biased region" description="Polar residues" evidence="2">
    <location>
        <begin position="543"/>
        <end position="558"/>
    </location>
</feature>
<dbReference type="Gene3D" id="1.20.1270.60">
    <property type="entry name" value="Arfaptin homology (AH) domain/BAR domain"/>
    <property type="match status" value="1"/>
</dbReference>
<dbReference type="InterPro" id="IPR051492">
    <property type="entry name" value="Dynamin-Rho_GEF"/>
</dbReference>
<dbReference type="PANTHER" id="PTHR22834:SF20">
    <property type="entry name" value="SH3 DOMAIN-CONTAINING PROTEIN"/>
    <property type="match status" value="1"/>
</dbReference>
<feature type="non-terminal residue" evidence="5">
    <location>
        <position position="1109"/>
    </location>
</feature>
<feature type="compositionally biased region" description="Polar residues" evidence="2">
    <location>
        <begin position="227"/>
        <end position="247"/>
    </location>
</feature>
<dbReference type="GO" id="GO:0005085">
    <property type="term" value="F:guanyl-nucleotide exchange factor activity"/>
    <property type="evidence" value="ECO:0007669"/>
    <property type="project" value="UniProtKB-KW"/>
</dbReference>
<protein>
    <recommendedName>
        <fullName evidence="7">DH domain-containing protein</fullName>
    </recommendedName>
</protein>
<evidence type="ECO:0000256" key="2">
    <source>
        <dbReference type="SAM" id="MobiDB-lite"/>
    </source>
</evidence>
<evidence type="ECO:0000313" key="5">
    <source>
        <dbReference type="EMBL" id="KAF2863575.1"/>
    </source>
</evidence>
<dbReference type="GO" id="GO:0032955">
    <property type="term" value="P:regulation of division septum assembly"/>
    <property type="evidence" value="ECO:0007669"/>
    <property type="project" value="TreeGrafter"/>
</dbReference>
<dbReference type="InterPro" id="IPR035899">
    <property type="entry name" value="DBL_dom_sf"/>
</dbReference>
<keyword evidence="1" id="KW-0344">Guanine-nucleotide releasing factor</keyword>
<dbReference type="CDD" id="cd00160">
    <property type="entry name" value="RhoGEF"/>
    <property type="match status" value="1"/>
</dbReference>
<feature type="compositionally biased region" description="Polar residues" evidence="2">
    <location>
        <begin position="404"/>
        <end position="414"/>
    </location>
</feature>
<feature type="domain" description="DH" evidence="3">
    <location>
        <begin position="677"/>
        <end position="891"/>
    </location>
</feature>
<dbReference type="CDD" id="cd07589">
    <property type="entry name" value="BAR_DNMBP"/>
    <property type="match status" value="1"/>
</dbReference>
<dbReference type="InterPro" id="IPR000219">
    <property type="entry name" value="DH_dom"/>
</dbReference>
<dbReference type="InterPro" id="IPR004148">
    <property type="entry name" value="BAR_dom"/>
</dbReference>
<dbReference type="SUPFAM" id="SSF103657">
    <property type="entry name" value="BAR/IMD domain-like"/>
    <property type="match status" value="1"/>
</dbReference>
<feature type="compositionally biased region" description="Basic and acidic residues" evidence="2">
    <location>
        <begin position="140"/>
        <end position="154"/>
    </location>
</feature>
<feature type="region of interest" description="Disordered" evidence="2">
    <location>
        <begin position="539"/>
        <end position="583"/>
    </location>
</feature>
<keyword evidence="6" id="KW-1185">Reference proteome</keyword>
<dbReference type="Pfam" id="PF03114">
    <property type="entry name" value="BAR"/>
    <property type="match status" value="1"/>
</dbReference>
<evidence type="ECO:0000259" key="3">
    <source>
        <dbReference type="PROSITE" id="PS50010"/>
    </source>
</evidence>
<sequence length="1109" mass="121277">MENQTPQNAPSLPNLHIPARTSSGPNSAGSLGSPTSRIPISQSRLRESPGSQKSGTPTPRRDKPAGASQRGRYHPPPDLGVQVPPLSAKIVAPDKTSPTLRSSRPRLPVSSASNSSDRPRVTDRFRPDSGPSPGERTRRRIPELQKIDFAERRTKIQQAITQNLESSERMRSRPRAASGEASRARSRTPSGANLEAPRQSSLPVLATKDQPRSSEMPRPGAEFTRSPVRSVSRNQWIPTVNEPSNGQFHPEEAGQTSNCESPHKDKQKSNAEEGESSNAGGEEGQNKAEYGTPSTPMTHPQLELQTPEMNSPTTAGASPSDSKGSSVFPPDSNTTTGLSLKIPNLEPSHGAPSTAATEFEGDESPILGKAKLPPVPGDVEQAILPPPVHSPPKGPILPAAERAQSPSTLGDTVNSCRSVSVESADGTVFAEDSLTAESPIGSIPIALHGVPTSAASFSPVSFKRVPVNTSAGNWSPKRVSTGQPPTIPGAVQTAQAAQTAPTSRPVSSHVASPMIDASAISPTEATRDLQRQMEMILPHLPPSTLNWPSGQGPQSPDNGPTPPPKDAGYRPRSSAAGPLSIPAGIEGASAEGALVQDCLAALSNGPPPHIAVPTRKSSQRRSTENHDPGYFGRASIETPDASSWTTAGSARPSAEKSRLDSDTSTVPSTQEHKRLTQRRHIIQELLTTENSYHQDLKIIEDIYRATVADFISAEDRKTLFGNCSEVERFSLQFYDAMRKAAAPVYQPPRHVRWSTKRGSESTTQSESQDIVDDTKDRATTIGQCFLDHIQRIDQVYGTYLRNHEAANQRLQALKSRHTVQCWLEECCKNANDITTSWSLDSLLVKPTQRVSKYPLLLQRLLDTTPADHPDFCAIKLANQKSMDLLQRINDAKKRADIVNQIIHGKDKERGGLVKAFGRRHDKIKERVGIAESFQDPEFVELSHKFGSHFIRLQICMRDVQEYVQHMEKAVYQTNQFAMSINQIADAGGNGTETTRWRGHAQAMREVAALFDEHRASVQHRVIQPMLDCISLHHGPQEAMNKRKKRLVDYAKCRTMEQRGEKPDRKTFESSEIYIALNDQLKVELPQLYQLTAQLVRSCLHCFVDIQARW</sequence>
<dbReference type="OrthoDB" id="10256089at2759"/>
<proteinExistence type="predicted"/>
<feature type="region of interest" description="Disordered" evidence="2">
    <location>
        <begin position="751"/>
        <end position="772"/>
    </location>
</feature>
<dbReference type="GO" id="GO:0005737">
    <property type="term" value="C:cytoplasm"/>
    <property type="evidence" value="ECO:0007669"/>
    <property type="project" value="InterPro"/>
</dbReference>
<feature type="compositionally biased region" description="Low complexity" evidence="2">
    <location>
        <begin position="96"/>
        <end position="113"/>
    </location>
</feature>
<reference evidence="5" key="1">
    <citation type="journal article" date="2020" name="Stud. Mycol.">
        <title>101 Dothideomycetes genomes: a test case for predicting lifestyles and emergence of pathogens.</title>
        <authorList>
            <person name="Haridas S."/>
            <person name="Albert R."/>
            <person name="Binder M."/>
            <person name="Bloem J."/>
            <person name="Labutti K."/>
            <person name="Salamov A."/>
            <person name="Andreopoulos B."/>
            <person name="Baker S."/>
            <person name="Barry K."/>
            <person name="Bills G."/>
            <person name="Bluhm B."/>
            <person name="Cannon C."/>
            <person name="Castanera R."/>
            <person name="Culley D."/>
            <person name="Daum C."/>
            <person name="Ezra D."/>
            <person name="Gonzalez J."/>
            <person name="Henrissat B."/>
            <person name="Kuo A."/>
            <person name="Liang C."/>
            <person name="Lipzen A."/>
            <person name="Lutzoni F."/>
            <person name="Magnuson J."/>
            <person name="Mondo S."/>
            <person name="Nolan M."/>
            <person name="Ohm R."/>
            <person name="Pangilinan J."/>
            <person name="Park H.-J."/>
            <person name="Ramirez L."/>
            <person name="Alfaro M."/>
            <person name="Sun H."/>
            <person name="Tritt A."/>
            <person name="Yoshinaga Y."/>
            <person name="Zwiers L.-H."/>
            <person name="Turgeon B."/>
            <person name="Goodwin S."/>
            <person name="Spatafora J."/>
            <person name="Crous P."/>
            <person name="Grigoriev I."/>
        </authorList>
    </citation>
    <scope>NUCLEOTIDE SEQUENCE</scope>
    <source>
        <strain evidence="5">CBS 480.64</strain>
    </source>
</reference>
<feature type="domain" description="BAR" evidence="4">
    <location>
        <begin position="923"/>
        <end position="1109"/>
    </location>
</feature>
<dbReference type="Proteomes" id="UP000799421">
    <property type="component" value="Unassembled WGS sequence"/>
</dbReference>
<dbReference type="SUPFAM" id="SSF48065">
    <property type="entry name" value="DBL homology domain (DH-domain)"/>
    <property type="match status" value="1"/>
</dbReference>
<dbReference type="InterPro" id="IPR027267">
    <property type="entry name" value="AH/BAR_dom_sf"/>
</dbReference>